<name>A0A3M7S2W1_BRAPC</name>
<protein>
    <submittedName>
        <fullName evidence="1">Uncharacterized protein</fullName>
    </submittedName>
</protein>
<dbReference type="AlphaFoldDB" id="A0A3M7S2W1"/>
<gene>
    <name evidence="1" type="ORF">BpHYR1_028430</name>
</gene>
<proteinExistence type="predicted"/>
<dbReference type="Proteomes" id="UP000276133">
    <property type="component" value="Unassembled WGS sequence"/>
</dbReference>
<accession>A0A3M7S2W1</accession>
<sequence length="60" mass="6926">MRRRFRICIETKRKPNANRTILSQVPSVDGWAEKKGRKFALVGILQLKTDFESMPYGSIS</sequence>
<reference evidence="1 2" key="1">
    <citation type="journal article" date="2018" name="Sci. Rep.">
        <title>Genomic signatures of local adaptation to the degree of environmental predictability in rotifers.</title>
        <authorList>
            <person name="Franch-Gras L."/>
            <person name="Hahn C."/>
            <person name="Garcia-Roger E.M."/>
            <person name="Carmona M.J."/>
            <person name="Serra M."/>
            <person name="Gomez A."/>
        </authorList>
    </citation>
    <scope>NUCLEOTIDE SEQUENCE [LARGE SCALE GENOMIC DNA]</scope>
    <source>
        <strain evidence="1">HYR1</strain>
    </source>
</reference>
<evidence type="ECO:0000313" key="1">
    <source>
        <dbReference type="EMBL" id="RNA29989.1"/>
    </source>
</evidence>
<comment type="caution">
    <text evidence="1">The sequence shown here is derived from an EMBL/GenBank/DDBJ whole genome shotgun (WGS) entry which is preliminary data.</text>
</comment>
<organism evidence="1 2">
    <name type="scientific">Brachionus plicatilis</name>
    <name type="common">Marine rotifer</name>
    <name type="synonym">Brachionus muelleri</name>
    <dbReference type="NCBI Taxonomy" id="10195"/>
    <lineage>
        <taxon>Eukaryota</taxon>
        <taxon>Metazoa</taxon>
        <taxon>Spiralia</taxon>
        <taxon>Gnathifera</taxon>
        <taxon>Rotifera</taxon>
        <taxon>Eurotatoria</taxon>
        <taxon>Monogononta</taxon>
        <taxon>Pseudotrocha</taxon>
        <taxon>Ploima</taxon>
        <taxon>Brachionidae</taxon>
        <taxon>Brachionus</taxon>
    </lineage>
</organism>
<dbReference type="EMBL" id="REGN01002144">
    <property type="protein sequence ID" value="RNA29989.1"/>
    <property type="molecule type" value="Genomic_DNA"/>
</dbReference>
<evidence type="ECO:0000313" key="2">
    <source>
        <dbReference type="Proteomes" id="UP000276133"/>
    </source>
</evidence>
<keyword evidence="2" id="KW-1185">Reference proteome</keyword>